<dbReference type="Proteomes" id="UP000192872">
    <property type="component" value="Unassembled WGS sequence"/>
</dbReference>
<gene>
    <name evidence="2" type="ORF">A4S15_00155</name>
</gene>
<evidence type="ECO:0000313" key="3">
    <source>
        <dbReference type="Proteomes" id="UP000192872"/>
    </source>
</evidence>
<evidence type="ECO:0000313" key="2">
    <source>
        <dbReference type="EMBL" id="OQW53905.1"/>
    </source>
</evidence>
<proteinExistence type="predicted"/>
<dbReference type="STRING" id="1827387.A4S15_00155"/>
<comment type="caution">
    <text evidence="2">The sequence shown here is derived from an EMBL/GenBank/DDBJ whole genome shotgun (WGS) entry which is preliminary data.</text>
</comment>
<dbReference type="RefSeq" id="WP_376802090.1">
    <property type="nucleotide sequence ID" value="NZ_DBNB01000034.1"/>
</dbReference>
<sequence>MPMFFSTRRRDVCAGAAAGLMAVCSQWMGRSHASDALPARMRLLAGGRDGEGRLLAGVQLSLQPGWKTYWRLPGGSGIPPIFDWSASLNAKSVIVSYPAPSRLGEGPGMFLGYTGDVVFPVEVIPADPASDVELVLDLTYGVCERICIPAESQARLRFASGSPADDAAALIERARARVPRRVPAGTMIRDWRYLADQRRIEFAVDALGGVDFVAVEGQVDLDLGMAVEVASSGPLKRFSVSLGGPSAAPPASPILVTIVSRRAAVEEAHTLDG</sequence>
<dbReference type="AlphaFoldDB" id="A0A1W9I2J8"/>
<evidence type="ECO:0000259" key="1">
    <source>
        <dbReference type="Pfam" id="PF11412"/>
    </source>
</evidence>
<protein>
    <recommendedName>
        <fullName evidence="1">Thiol:disulfide interchange protein DsbD N-terminal domain-containing protein</fullName>
    </recommendedName>
</protein>
<accession>A0A1W9I2J8</accession>
<dbReference type="Pfam" id="PF11412">
    <property type="entry name" value="DsbD_N"/>
    <property type="match status" value="1"/>
</dbReference>
<feature type="domain" description="Thiol:disulfide interchange protein DsbD N-terminal" evidence="1">
    <location>
        <begin position="56"/>
        <end position="154"/>
    </location>
</feature>
<reference evidence="2 3" key="1">
    <citation type="journal article" date="2017" name="Water Res.">
        <title>Comammox in drinking water systems.</title>
        <authorList>
            <person name="Wang Y."/>
            <person name="Ma L."/>
            <person name="Mao Y."/>
            <person name="Jiang X."/>
            <person name="Xia Y."/>
            <person name="Yu K."/>
            <person name="Li B."/>
            <person name="Zhang T."/>
        </authorList>
    </citation>
    <scope>NUCLEOTIDE SEQUENCE [LARGE SCALE GENOMIC DNA]</scope>
    <source>
        <strain evidence="2">SG_bin8</strain>
    </source>
</reference>
<name>A0A1W9I2J8_9HYPH</name>
<dbReference type="EMBL" id="LWDL01000005">
    <property type="protein sequence ID" value="OQW53905.1"/>
    <property type="molecule type" value="Genomic_DNA"/>
</dbReference>
<dbReference type="InterPro" id="IPR028250">
    <property type="entry name" value="DsbDN"/>
</dbReference>
<organism evidence="2 3">
    <name type="scientific">Candidatus Raskinella chloraquaticus</name>
    <dbReference type="NCBI Taxonomy" id="1951219"/>
    <lineage>
        <taxon>Bacteria</taxon>
        <taxon>Pseudomonadati</taxon>
        <taxon>Pseudomonadota</taxon>
        <taxon>Alphaproteobacteria</taxon>
        <taxon>Hyphomicrobiales</taxon>
        <taxon>Phreatobacteraceae</taxon>
        <taxon>Candidatus Raskinella</taxon>
    </lineage>
</organism>